<comment type="caution">
    <text evidence="1">The sequence shown here is derived from an EMBL/GenBank/DDBJ whole genome shotgun (WGS) entry which is preliminary data.</text>
</comment>
<sequence>MDAEVRTQREQVVSIIRMLQAMLVEIREAFVRQQVHLLNKVGSERKDIAEETAFTAAEADELMVGRLWRDREPIIEYQDILRHLKLLAGDLEGIAEVLRRQIGDRIPFSDKMMEQVNLLLGRQEMLLHSIAGMVSTGETTRSREISRICSWLGQHCLLFATQHESRLVEGLLSASAPLFLSILDRMQTLVHHELELIRLLEAWIESKTSGRSMVNYS</sequence>
<keyword evidence="2" id="KW-1185">Reference proteome</keyword>
<protein>
    <submittedName>
        <fullName evidence="1">Uncharacterized protein</fullName>
    </submittedName>
</protein>
<proteinExistence type="predicted"/>
<organism evidence="1 2">
    <name type="scientific">Pelotalea chapellei</name>
    <dbReference type="NCBI Taxonomy" id="44671"/>
    <lineage>
        <taxon>Bacteria</taxon>
        <taxon>Pseudomonadati</taxon>
        <taxon>Thermodesulfobacteriota</taxon>
        <taxon>Desulfuromonadia</taxon>
        <taxon>Geobacterales</taxon>
        <taxon>Geobacteraceae</taxon>
        <taxon>Pelotalea</taxon>
    </lineage>
</organism>
<gene>
    <name evidence="1" type="ORF">KJB30_05895</name>
</gene>
<evidence type="ECO:0000313" key="1">
    <source>
        <dbReference type="EMBL" id="MBT1071303.1"/>
    </source>
</evidence>
<name>A0ABS5U6M9_9BACT</name>
<dbReference type="RefSeq" id="WP_214297015.1">
    <property type="nucleotide sequence ID" value="NZ_JAHDYS010000004.1"/>
</dbReference>
<accession>A0ABS5U6M9</accession>
<reference evidence="1 2" key="1">
    <citation type="submission" date="2021-05" db="EMBL/GenBank/DDBJ databases">
        <title>The draft genome of Geobacter chapellei DSM 13688.</title>
        <authorList>
            <person name="Xu Z."/>
            <person name="Masuda Y."/>
            <person name="Itoh H."/>
            <person name="Senoo K."/>
        </authorList>
    </citation>
    <scope>NUCLEOTIDE SEQUENCE [LARGE SCALE GENOMIC DNA]</scope>
    <source>
        <strain evidence="1 2">DSM 13688</strain>
    </source>
</reference>
<dbReference type="SUPFAM" id="SSF109755">
    <property type="entry name" value="PhoU-like"/>
    <property type="match status" value="1"/>
</dbReference>
<evidence type="ECO:0000313" key="2">
    <source>
        <dbReference type="Proteomes" id="UP000784128"/>
    </source>
</evidence>
<dbReference type="EMBL" id="JAHDYS010000004">
    <property type="protein sequence ID" value="MBT1071303.1"/>
    <property type="molecule type" value="Genomic_DNA"/>
</dbReference>
<dbReference type="Proteomes" id="UP000784128">
    <property type="component" value="Unassembled WGS sequence"/>
</dbReference>